<evidence type="ECO:0000313" key="2">
    <source>
        <dbReference type="Proteomes" id="UP000516384"/>
    </source>
</evidence>
<dbReference type="AlphaFoldDB" id="A0A7H0YFV3"/>
<sequence>MVEIRKTYDVSFKKKTVDLYLKMGIGYKNVAREMEIDASLVRRWVRWSMPFKSISISTTMNAFKRN</sequence>
<dbReference type="InterPro" id="IPR002514">
    <property type="entry name" value="Transposase_8"/>
</dbReference>
<dbReference type="Gene3D" id="1.10.10.10">
    <property type="entry name" value="Winged helix-like DNA-binding domain superfamily/Winged helix DNA-binding domain"/>
    <property type="match status" value="1"/>
</dbReference>
<dbReference type="EMBL" id="CP061172">
    <property type="protein sequence ID" value="QNR69961.1"/>
    <property type="molecule type" value="Genomic_DNA"/>
</dbReference>
<dbReference type="GO" id="GO:0003677">
    <property type="term" value="F:DNA binding"/>
    <property type="evidence" value="ECO:0007669"/>
    <property type="project" value="InterPro"/>
</dbReference>
<proteinExistence type="predicted"/>
<reference evidence="1 2" key="1">
    <citation type="submission" date="2020-09" db="EMBL/GenBank/DDBJ databases">
        <title>Characterization of Paenibacillus peoriae strain ZF390 with broad-spectrum antimicrobial activity as a potential biocontrol agent.</title>
        <authorList>
            <person name="Li L."/>
            <person name="Zhao Y."/>
            <person name="Li B."/>
            <person name="Xie X."/>
        </authorList>
    </citation>
    <scope>NUCLEOTIDE SEQUENCE [LARGE SCALE GENOMIC DNA]</scope>
    <source>
        <strain evidence="1 2">ZF390</strain>
    </source>
</reference>
<dbReference type="GO" id="GO:0004803">
    <property type="term" value="F:transposase activity"/>
    <property type="evidence" value="ECO:0007669"/>
    <property type="project" value="InterPro"/>
</dbReference>
<accession>A0A7H0YFV3</accession>
<dbReference type="InterPro" id="IPR009057">
    <property type="entry name" value="Homeodomain-like_sf"/>
</dbReference>
<protein>
    <submittedName>
        <fullName evidence="1">Transposase</fullName>
    </submittedName>
</protein>
<dbReference type="InterPro" id="IPR036388">
    <property type="entry name" value="WH-like_DNA-bd_sf"/>
</dbReference>
<dbReference type="Proteomes" id="UP000516384">
    <property type="component" value="Chromosome"/>
</dbReference>
<evidence type="ECO:0000313" key="1">
    <source>
        <dbReference type="EMBL" id="QNR69961.1"/>
    </source>
</evidence>
<organism evidence="1 2">
    <name type="scientific">Paenibacillus peoriae</name>
    <dbReference type="NCBI Taxonomy" id="59893"/>
    <lineage>
        <taxon>Bacteria</taxon>
        <taxon>Bacillati</taxon>
        <taxon>Bacillota</taxon>
        <taxon>Bacilli</taxon>
        <taxon>Bacillales</taxon>
        <taxon>Paenibacillaceae</taxon>
        <taxon>Paenibacillus</taxon>
    </lineage>
</organism>
<dbReference type="Pfam" id="PF01527">
    <property type="entry name" value="HTH_Tnp_1"/>
    <property type="match status" value="1"/>
</dbReference>
<gene>
    <name evidence="1" type="ORF">IAQ67_13655</name>
</gene>
<dbReference type="SUPFAM" id="SSF46689">
    <property type="entry name" value="Homeodomain-like"/>
    <property type="match status" value="1"/>
</dbReference>
<dbReference type="GO" id="GO:0006313">
    <property type="term" value="P:DNA transposition"/>
    <property type="evidence" value="ECO:0007669"/>
    <property type="project" value="InterPro"/>
</dbReference>
<name>A0A7H0YFV3_9BACL</name>